<feature type="transmembrane region" description="Helical" evidence="1">
    <location>
        <begin position="21"/>
        <end position="40"/>
    </location>
</feature>
<dbReference type="OrthoDB" id="71413at2157"/>
<evidence type="ECO:0000313" key="2">
    <source>
        <dbReference type="EMBL" id="ADZ09839.1"/>
    </source>
</evidence>
<dbReference type="InterPro" id="IPR025098">
    <property type="entry name" value="DUF4013"/>
</dbReference>
<feature type="transmembrane region" description="Helical" evidence="1">
    <location>
        <begin position="190"/>
        <end position="215"/>
    </location>
</feature>
<reference evidence="2 3" key="2">
    <citation type="journal article" date="2014" name="Int. J. Syst. Evol. Microbiol.">
        <title>Methanobacterium paludis sp. nov. and a novel strain of Methanobacterium lacus isolated from northern peatlands.</title>
        <authorList>
            <person name="Cadillo-Quiroz H."/>
            <person name="Brauer S.L."/>
            <person name="Goodson N."/>
            <person name="Yavitt J.B."/>
            <person name="Zinder S.H."/>
        </authorList>
    </citation>
    <scope>NUCLEOTIDE SEQUENCE [LARGE SCALE GENOMIC DNA]</scope>
    <source>
        <strain evidence="2 3">AL-21</strain>
    </source>
</reference>
<dbReference type="Proteomes" id="UP000007490">
    <property type="component" value="Chromosome"/>
</dbReference>
<sequence>MDIGDIVKNSLGYPLSNKKNFLILGVIILFAEIYSIVQSFGFKSSIFGLFLILTLLLMIFRSGYNLRILNSSIGGYDVLPDFGNWMGMFKDGVKIWIVLIIFIIPLLILLFVFGFIISLILISSGASTSVLGKIMLMAILAIVGIYLIIVYPLILMALANMAKNENNISYALKLSEIRTKISEIGLGNYIGWYIVTGIIYAVIIIIGTTIIFAFGLGHVKFIGIIINALIIGPFASIFLYRSTSLMYRSVLELENETDSSEDPELTI</sequence>
<dbReference type="Pfam" id="PF13197">
    <property type="entry name" value="DUF4013"/>
    <property type="match status" value="1"/>
</dbReference>
<name>F0T988_METLA</name>
<keyword evidence="1" id="KW-1133">Transmembrane helix</keyword>
<keyword evidence="3" id="KW-1185">Reference proteome</keyword>
<keyword evidence="1" id="KW-0812">Transmembrane</keyword>
<dbReference type="KEGG" id="mel:Metbo_1612"/>
<keyword evidence="1" id="KW-0472">Membrane</keyword>
<dbReference type="STRING" id="877455.Metbo_1612"/>
<evidence type="ECO:0000313" key="3">
    <source>
        <dbReference type="Proteomes" id="UP000007490"/>
    </source>
</evidence>
<feature type="transmembrane region" description="Helical" evidence="1">
    <location>
        <begin position="46"/>
        <end position="64"/>
    </location>
</feature>
<feature type="transmembrane region" description="Helical" evidence="1">
    <location>
        <begin position="134"/>
        <end position="159"/>
    </location>
</feature>
<organism evidence="2 3">
    <name type="scientific">Methanobacterium lacus (strain AL-21)</name>
    <dbReference type="NCBI Taxonomy" id="877455"/>
    <lineage>
        <taxon>Archaea</taxon>
        <taxon>Methanobacteriati</taxon>
        <taxon>Methanobacteriota</taxon>
        <taxon>Methanomada group</taxon>
        <taxon>Methanobacteria</taxon>
        <taxon>Methanobacteriales</taxon>
        <taxon>Methanobacteriaceae</taxon>
        <taxon>Methanobacterium</taxon>
    </lineage>
</organism>
<dbReference type="EMBL" id="CP002551">
    <property type="protein sequence ID" value="ADZ09839.1"/>
    <property type="molecule type" value="Genomic_DNA"/>
</dbReference>
<proteinExistence type="predicted"/>
<feature type="transmembrane region" description="Helical" evidence="1">
    <location>
        <begin position="95"/>
        <end position="122"/>
    </location>
</feature>
<feature type="transmembrane region" description="Helical" evidence="1">
    <location>
        <begin position="221"/>
        <end position="240"/>
    </location>
</feature>
<accession>F0T988</accession>
<reference evidence="3" key="1">
    <citation type="submission" date="2011-02" db="EMBL/GenBank/DDBJ databases">
        <title>Complete sequence of Methanobacterium sp. AL-21.</title>
        <authorList>
            <consortium name="US DOE Joint Genome Institute"/>
            <person name="Lucas S."/>
            <person name="Copeland A."/>
            <person name="Lapidus A."/>
            <person name="Cheng J.-F."/>
            <person name="Goodwin L."/>
            <person name="Pitluck S."/>
            <person name="Chertkov O."/>
            <person name="Detter J.C."/>
            <person name="Han C."/>
            <person name="Tapia R."/>
            <person name="Land M."/>
            <person name="Hauser L."/>
            <person name="Kyrpides N."/>
            <person name="Ivanova N."/>
            <person name="Mikhailova N."/>
            <person name="Pagani I."/>
            <person name="Cadillo-Quiroz H."/>
            <person name="Imachi H."/>
            <person name="Zinder S."/>
            <person name="Liu W."/>
            <person name="Woyke T."/>
        </authorList>
    </citation>
    <scope>NUCLEOTIDE SEQUENCE [LARGE SCALE GENOMIC DNA]</scope>
    <source>
        <strain evidence="3">AL-21</strain>
    </source>
</reference>
<protein>
    <recommendedName>
        <fullName evidence="4">Glycerophosphoryl diester phosphodiesterase membrane domain-containing protein</fullName>
    </recommendedName>
</protein>
<dbReference type="HOGENOM" id="CLU_079270_3_0_2"/>
<dbReference type="RefSeq" id="WP_013645190.1">
    <property type="nucleotide sequence ID" value="NC_015216.1"/>
</dbReference>
<dbReference type="GeneID" id="10278069"/>
<evidence type="ECO:0008006" key="4">
    <source>
        <dbReference type="Google" id="ProtNLM"/>
    </source>
</evidence>
<dbReference type="AlphaFoldDB" id="F0T988"/>
<gene>
    <name evidence="2" type="ordered locus">Metbo_1612</name>
</gene>
<dbReference type="eggNOG" id="arCOG02879">
    <property type="taxonomic scope" value="Archaea"/>
</dbReference>
<evidence type="ECO:0000256" key="1">
    <source>
        <dbReference type="SAM" id="Phobius"/>
    </source>
</evidence>